<keyword evidence="2" id="KW-0349">Heme</keyword>
<dbReference type="GO" id="GO:0019825">
    <property type="term" value="F:oxygen binding"/>
    <property type="evidence" value="ECO:0007669"/>
    <property type="project" value="InterPro"/>
</dbReference>
<dbReference type="Proteomes" id="UP000054262">
    <property type="component" value="Unassembled WGS sequence"/>
</dbReference>
<dbReference type="AlphaFoldDB" id="A0P5R0"/>
<dbReference type="OrthoDB" id="9795814at2"/>
<evidence type="ECO:0000256" key="5">
    <source>
        <dbReference type="SAM" id="SignalP"/>
    </source>
</evidence>
<dbReference type="CDD" id="cd00454">
    <property type="entry name" value="TrHb1_N"/>
    <property type="match status" value="1"/>
</dbReference>
<evidence type="ECO:0000256" key="1">
    <source>
        <dbReference type="ARBA" id="ARBA00022448"/>
    </source>
</evidence>
<dbReference type="GO" id="GO:0020037">
    <property type="term" value="F:heme binding"/>
    <property type="evidence" value="ECO:0007669"/>
    <property type="project" value="InterPro"/>
</dbReference>
<sequence>MSQKFLTSVIAIVVLGFFSLVAKADDHEPSIYTQLGGTYNIAITVDHLVDKIYANNALNKNPALKAVHDAAHTKAGFKVMLTNWVVERTGGPKIYQEDEFGRGKNMKQSHPHLNITDREFDIIMIECLHTFYAYDVPDHLIKAIMADLQSFRKDIVTKPTKGYKSPYNSPYNGIK</sequence>
<feature type="chain" id="PRO_5002628488" description="Group 1 truncated hemoglobin" evidence="5">
    <location>
        <begin position="25"/>
        <end position="175"/>
    </location>
</feature>
<evidence type="ECO:0000256" key="4">
    <source>
        <dbReference type="ARBA" id="ARBA00023004"/>
    </source>
</evidence>
<keyword evidence="5" id="KW-0732">Signal</keyword>
<evidence type="ECO:0000313" key="7">
    <source>
        <dbReference type="Proteomes" id="UP000054262"/>
    </source>
</evidence>
<dbReference type="EMBL" id="AAUX01000001">
    <property type="protein sequence ID" value="EAV46870.1"/>
    <property type="molecule type" value="Genomic_DNA"/>
</dbReference>
<comment type="caution">
    <text evidence="6">The sequence shown here is derived from an EMBL/GenBank/DDBJ whole genome shotgun (WGS) entry which is preliminary data.</text>
</comment>
<name>A0P5R0_9PROT</name>
<dbReference type="GO" id="GO:0046872">
    <property type="term" value="F:metal ion binding"/>
    <property type="evidence" value="ECO:0007669"/>
    <property type="project" value="UniProtKB-KW"/>
</dbReference>
<keyword evidence="7" id="KW-1185">Reference proteome</keyword>
<proteinExistence type="predicted"/>
<evidence type="ECO:0000256" key="3">
    <source>
        <dbReference type="ARBA" id="ARBA00022723"/>
    </source>
</evidence>
<dbReference type="InterPro" id="IPR001486">
    <property type="entry name" value="Hemoglobin_trunc"/>
</dbReference>
<keyword evidence="1" id="KW-0813">Transport</keyword>
<gene>
    <name evidence="6" type="ORF">MB2181_02315</name>
</gene>
<reference evidence="6 7" key="1">
    <citation type="submission" date="2006-11" db="EMBL/GenBank/DDBJ databases">
        <authorList>
            <person name="Giovannoni S."/>
            <person name="Vergin K."/>
            <person name="Ferriera S."/>
            <person name="Johnson J."/>
            <person name="Kravitz S."/>
            <person name="Beeson K."/>
            <person name="Sutton G."/>
            <person name="Rogers Y.-H."/>
            <person name="Friedman R."/>
            <person name="Frazier M."/>
            <person name="Venter J.C."/>
        </authorList>
    </citation>
    <scope>NUCLEOTIDE SEQUENCE [LARGE SCALE GENOMIC DNA]</scope>
    <source>
        <strain evidence="6 7">HTCC2181</strain>
    </source>
</reference>
<dbReference type="SUPFAM" id="SSF46458">
    <property type="entry name" value="Globin-like"/>
    <property type="match status" value="1"/>
</dbReference>
<dbReference type="InterPro" id="IPR009050">
    <property type="entry name" value="Globin-like_sf"/>
</dbReference>
<dbReference type="Pfam" id="PF01152">
    <property type="entry name" value="Bac_globin"/>
    <property type="match status" value="1"/>
</dbReference>
<evidence type="ECO:0000256" key="2">
    <source>
        <dbReference type="ARBA" id="ARBA00022617"/>
    </source>
</evidence>
<dbReference type="Gene3D" id="1.10.490.10">
    <property type="entry name" value="Globins"/>
    <property type="match status" value="1"/>
</dbReference>
<protein>
    <recommendedName>
        <fullName evidence="8">Group 1 truncated hemoglobin</fullName>
    </recommendedName>
</protein>
<keyword evidence="3" id="KW-0479">Metal-binding</keyword>
<feature type="signal peptide" evidence="5">
    <location>
        <begin position="1"/>
        <end position="24"/>
    </location>
</feature>
<keyword evidence="4" id="KW-0408">Iron</keyword>
<organism evidence="6 7">
    <name type="scientific">Methylophilales bacterium HTCC2181</name>
    <dbReference type="NCBI Taxonomy" id="383631"/>
    <lineage>
        <taxon>Bacteria</taxon>
        <taxon>Pseudomonadati</taxon>
        <taxon>Pseudomonadota</taxon>
        <taxon>Betaproteobacteria</taxon>
        <taxon>Nitrosomonadales</taxon>
        <taxon>OM43 clade</taxon>
    </lineage>
</organism>
<evidence type="ECO:0008006" key="8">
    <source>
        <dbReference type="Google" id="ProtNLM"/>
    </source>
</evidence>
<evidence type="ECO:0000313" key="6">
    <source>
        <dbReference type="EMBL" id="EAV46870.1"/>
    </source>
</evidence>
<accession>A0P5R0</accession>
<dbReference type="InterPro" id="IPR012292">
    <property type="entry name" value="Globin/Proto"/>
</dbReference>